<keyword evidence="1" id="KW-0472">Membrane</keyword>
<accession>A0A9D5JWC3</accession>
<evidence type="ECO:0000256" key="1">
    <source>
        <dbReference type="SAM" id="Phobius"/>
    </source>
</evidence>
<comment type="caution">
    <text evidence="2">The sequence shown here is derived from an EMBL/GenBank/DDBJ whole genome shotgun (WGS) entry which is preliminary data.</text>
</comment>
<gene>
    <name evidence="2" type="ORF">GF339_12115</name>
</gene>
<evidence type="ECO:0000313" key="2">
    <source>
        <dbReference type="EMBL" id="MBD3325325.1"/>
    </source>
</evidence>
<dbReference type="AlphaFoldDB" id="A0A9D5JWC3"/>
<organism evidence="2 3">
    <name type="scientific">candidate division KSB3 bacterium</name>
    <dbReference type="NCBI Taxonomy" id="2044937"/>
    <lineage>
        <taxon>Bacteria</taxon>
        <taxon>candidate division KSB3</taxon>
    </lineage>
</organism>
<feature type="transmembrane region" description="Helical" evidence="1">
    <location>
        <begin position="24"/>
        <end position="41"/>
    </location>
</feature>
<keyword evidence="1" id="KW-0812">Transmembrane</keyword>
<sequence>MNSLTPIIMLAAVFPIEGSKQGKLAHLFVGIVFAVLFWYVLEKQYRNPALNP</sequence>
<feature type="non-terminal residue" evidence="2">
    <location>
        <position position="52"/>
    </location>
</feature>
<reference evidence="2" key="1">
    <citation type="submission" date="2019-11" db="EMBL/GenBank/DDBJ databases">
        <title>Microbial mats filling the niche in hypersaline microbial mats.</title>
        <authorList>
            <person name="Wong H.L."/>
            <person name="Macleod F.I."/>
            <person name="White R.A. III"/>
            <person name="Burns B.P."/>
        </authorList>
    </citation>
    <scope>NUCLEOTIDE SEQUENCE</scope>
    <source>
        <strain evidence="2">Rbin_158</strain>
    </source>
</reference>
<dbReference type="EMBL" id="WJJP01000393">
    <property type="protein sequence ID" value="MBD3325325.1"/>
    <property type="molecule type" value="Genomic_DNA"/>
</dbReference>
<evidence type="ECO:0000313" key="3">
    <source>
        <dbReference type="Proteomes" id="UP000649604"/>
    </source>
</evidence>
<protein>
    <submittedName>
        <fullName evidence="2">Uncharacterized protein</fullName>
    </submittedName>
</protein>
<keyword evidence="1" id="KW-1133">Transmembrane helix</keyword>
<dbReference type="Proteomes" id="UP000649604">
    <property type="component" value="Unassembled WGS sequence"/>
</dbReference>
<proteinExistence type="predicted"/>
<name>A0A9D5JWC3_9BACT</name>